<dbReference type="PROSITE" id="PS50005">
    <property type="entry name" value="TPR"/>
    <property type="match status" value="1"/>
</dbReference>
<organism evidence="1">
    <name type="scientific">marine metagenome</name>
    <dbReference type="NCBI Taxonomy" id="408172"/>
    <lineage>
        <taxon>unclassified sequences</taxon>
        <taxon>metagenomes</taxon>
        <taxon>ecological metagenomes</taxon>
    </lineage>
</organism>
<dbReference type="InterPro" id="IPR019734">
    <property type="entry name" value="TPR_rpt"/>
</dbReference>
<evidence type="ECO:0000313" key="1">
    <source>
        <dbReference type="EMBL" id="SVE21910.1"/>
    </source>
</evidence>
<dbReference type="SUPFAM" id="SSF48452">
    <property type="entry name" value="TPR-like"/>
    <property type="match status" value="1"/>
</dbReference>
<dbReference type="InterPro" id="IPR011990">
    <property type="entry name" value="TPR-like_helical_dom_sf"/>
</dbReference>
<name>A0A383BPY0_9ZZZZ</name>
<feature type="non-terminal residue" evidence="1">
    <location>
        <position position="1"/>
    </location>
</feature>
<dbReference type="EMBL" id="UINC01202216">
    <property type="protein sequence ID" value="SVE21910.1"/>
    <property type="molecule type" value="Genomic_DNA"/>
</dbReference>
<proteinExistence type="predicted"/>
<gene>
    <name evidence="1" type="ORF">METZ01_LOCUS474764</name>
</gene>
<reference evidence="1" key="1">
    <citation type="submission" date="2018-05" db="EMBL/GenBank/DDBJ databases">
        <authorList>
            <person name="Lanie J.A."/>
            <person name="Ng W.-L."/>
            <person name="Kazmierczak K.M."/>
            <person name="Andrzejewski T.M."/>
            <person name="Davidsen T.M."/>
            <person name="Wayne K.J."/>
            <person name="Tettelin H."/>
            <person name="Glass J.I."/>
            <person name="Rusch D."/>
            <person name="Podicherti R."/>
            <person name="Tsui H.-C.T."/>
            <person name="Winkler M.E."/>
        </authorList>
    </citation>
    <scope>NUCLEOTIDE SEQUENCE</scope>
</reference>
<dbReference type="AlphaFoldDB" id="A0A383BPY0"/>
<dbReference type="Gene3D" id="1.25.40.10">
    <property type="entry name" value="Tetratricopeptide repeat domain"/>
    <property type="match status" value="2"/>
</dbReference>
<feature type="non-terminal residue" evidence="1">
    <location>
        <position position="245"/>
    </location>
</feature>
<accession>A0A383BPY0</accession>
<sequence length="245" mass="27620">RLQLESLIDTLTQIARITKESDDLFQVARVCFNKKRYDEVLKALELLHRNFPEHTKGAELKVRTLIILDKYELALNELDIMDSKGILDGKLSLRRAEISYNTGNISGARLAFEKLWMENGEIAAALGLIKCLIAMEEFHSALELIHSLDTGDDANIILVKLRCLQKLSRFNEVIQCYQTVQDIVGGDQRILQIAATAQKKLGRTSKAIELWKKLLVLDPENVSAEFGIAGVSYDSHDNSLAMEYT</sequence>
<protein>
    <submittedName>
        <fullName evidence="1">Uncharacterized protein</fullName>
    </submittedName>
</protein>